<organism evidence="4 5">
    <name type="scientific">Mycena citricolor</name>
    <dbReference type="NCBI Taxonomy" id="2018698"/>
    <lineage>
        <taxon>Eukaryota</taxon>
        <taxon>Fungi</taxon>
        <taxon>Dikarya</taxon>
        <taxon>Basidiomycota</taxon>
        <taxon>Agaricomycotina</taxon>
        <taxon>Agaricomycetes</taxon>
        <taxon>Agaricomycetidae</taxon>
        <taxon>Agaricales</taxon>
        <taxon>Marasmiineae</taxon>
        <taxon>Mycenaceae</taxon>
        <taxon>Mycena</taxon>
    </lineage>
</organism>
<dbReference type="AlphaFoldDB" id="A0AAD2HLT2"/>
<dbReference type="Gene3D" id="1.20.58.60">
    <property type="match status" value="1"/>
</dbReference>
<feature type="region of interest" description="Disordered" evidence="1">
    <location>
        <begin position="775"/>
        <end position="798"/>
    </location>
</feature>
<proteinExistence type="predicted"/>
<dbReference type="Pfam" id="PF19343">
    <property type="entry name" value="HAM1_N"/>
    <property type="match status" value="2"/>
</dbReference>
<dbReference type="Proteomes" id="UP001295794">
    <property type="component" value="Unassembled WGS sequence"/>
</dbReference>
<evidence type="ECO:0000313" key="4">
    <source>
        <dbReference type="EMBL" id="CAK5276167.1"/>
    </source>
</evidence>
<accession>A0AAD2HLT2</accession>
<evidence type="ECO:0000256" key="1">
    <source>
        <dbReference type="SAM" id="MobiDB-lite"/>
    </source>
</evidence>
<sequence length="798" mass="87992">MDKAASITAAFEAGKLPTTDQVNQFLDWLLTSVVPAVQPVADALSGQGRVLANDVRNILEAYKALNDHKNKDNVLQEALWHLSQGDAEVLVSSADDVVDTKEVSSDAKAVSDSLRSILAIVWQSIASEGSFLFNDFASFARLALADAAEAVEQGAGRAKEGLRQVEDDVQEGKRDNLGRDKQRVEEEKDVRVAFEHGMDTLKDAGSGLIGAGQTAVEKTQDVSERTSSRLQKAYQNACQRAQNDREYHDSLSNLFDTIHKWISKAFDSSKPFTLDDLVEDTSSEQHLHKALGAIKTFIDRFVSHEISVDDVLGKGQLFISAVRGDSVEVKDWLDKFLAHAHKSLDDADYPNSDEAKDLRRQLRKQWRELLDADTEAGHAWTEFKQSVQTFGKALTSDKDIEKLRDVHSRLGADIERGLVEAGDKAETGVQAVLEKVSWFWHDLFAVYAPRMLSMLKDLPIPRTEYADKDVELVLENLDISTLSLNPAHIFIRNITDIDVRTSENAAATTAGVGTYTHIRLQAVQLALKDVSFYYNDKTATFPPSEHTGLLELKMPPQGIDIDLKIRLIPSAKERESRRAFNQIESLTVNISDDVELTVRESNHPIVLTVFKPIFNMRFRDALGKTLSEQFRAAITWLDAVAYDTGRRSEVFSDAGLGPGSSLMAAVWSEIGRLTKGQSYGWRATGTGLVIEDDAGQAKFAIGAEPQVLSGEKRGPVGTASESLDKRAGDAVNALKGEVGGDAQDAKNAAKEGAKDVKKHVEGLVDDGKKQVRSFQRTVERKVTEEKKSKGWKSQAFDL</sequence>
<feature type="compositionally biased region" description="Basic and acidic residues" evidence="1">
    <location>
        <begin position="777"/>
        <end position="788"/>
    </location>
</feature>
<protein>
    <submittedName>
        <fullName evidence="4">Uncharacterized protein</fullName>
    </submittedName>
</protein>
<dbReference type="InterPro" id="IPR027842">
    <property type="entry name" value="HAM1-like_C"/>
</dbReference>
<dbReference type="EMBL" id="CAVNYO010000405">
    <property type="protein sequence ID" value="CAK5276167.1"/>
    <property type="molecule type" value="Genomic_DNA"/>
</dbReference>
<evidence type="ECO:0000313" key="5">
    <source>
        <dbReference type="Proteomes" id="UP001295794"/>
    </source>
</evidence>
<dbReference type="PANTHER" id="PTHR31138:SF1">
    <property type="entry name" value="PDZ DOMAIN-CONTAINING PROTEIN"/>
    <property type="match status" value="1"/>
</dbReference>
<dbReference type="PANTHER" id="PTHR31138">
    <property type="entry name" value="CHROMOSOME 19, WHOLE GENOME SHOTGUN SEQUENCE"/>
    <property type="match status" value="1"/>
</dbReference>
<feature type="region of interest" description="Disordered" evidence="1">
    <location>
        <begin position="157"/>
        <end position="184"/>
    </location>
</feature>
<dbReference type="InterPro" id="IPR045967">
    <property type="entry name" value="HAM1-like_N"/>
</dbReference>
<reference evidence="4" key="1">
    <citation type="submission" date="2023-11" db="EMBL/GenBank/DDBJ databases">
        <authorList>
            <person name="De Vega J J."/>
            <person name="De Vega J J."/>
        </authorList>
    </citation>
    <scope>NUCLEOTIDE SEQUENCE</scope>
</reference>
<evidence type="ECO:0000259" key="2">
    <source>
        <dbReference type="Pfam" id="PF14613"/>
    </source>
</evidence>
<name>A0AAD2HLT2_9AGAR</name>
<feature type="domain" description="HAM1-like N-terminal" evidence="3">
    <location>
        <begin position="7"/>
        <end position="232"/>
    </location>
</feature>
<dbReference type="Pfam" id="PF14613">
    <property type="entry name" value="HAM1_C"/>
    <property type="match status" value="1"/>
</dbReference>
<feature type="domain" description="HAM1-like N-terminal" evidence="3">
    <location>
        <begin position="241"/>
        <end position="566"/>
    </location>
</feature>
<comment type="caution">
    <text evidence="4">The sequence shown here is derived from an EMBL/GenBank/DDBJ whole genome shotgun (WGS) entry which is preliminary data.</text>
</comment>
<keyword evidence="5" id="KW-1185">Reference proteome</keyword>
<gene>
    <name evidence="4" type="ORF">MYCIT1_LOCUS24284</name>
</gene>
<evidence type="ECO:0000259" key="3">
    <source>
        <dbReference type="Pfam" id="PF19343"/>
    </source>
</evidence>
<feature type="domain" description="HAM1-like C-terminal" evidence="2">
    <location>
        <begin position="592"/>
        <end position="713"/>
    </location>
</feature>